<gene>
    <name evidence="1" type="ORF">ACOLOM_LOCUS13893</name>
</gene>
<keyword evidence="2" id="KW-1185">Reference proteome</keyword>
<name>A0ACA9R120_9GLOM</name>
<comment type="caution">
    <text evidence="1">The sequence shown here is derived from an EMBL/GenBank/DDBJ whole genome shotgun (WGS) entry which is preliminary data.</text>
</comment>
<dbReference type="EMBL" id="CAJVPT010065983">
    <property type="protein sequence ID" value="CAG8772689.1"/>
    <property type="molecule type" value="Genomic_DNA"/>
</dbReference>
<reference evidence="1" key="1">
    <citation type="submission" date="2021-06" db="EMBL/GenBank/DDBJ databases">
        <authorList>
            <person name="Kallberg Y."/>
            <person name="Tangrot J."/>
            <person name="Rosling A."/>
        </authorList>
    </citation>
    <scope>NUCLEOTIDE SEQUENCE</scope>
    <source>
        <strain evidence="1">CL356</strain>
    </source>
</reference>
<sequence>MSSAASWPARPITACLARHMRRQEGEDPTRTPANIECRDPRVVFAFLYWLGHWASPAFARNSMCPSKNEKQGSAHRIPLFLLPSLPSSTTFICSKPPTCPELSSVQG</sequence>
<feature type="non-terminal residue" evidence="1">
    <location>
        <position position="107"/>
    </location>
</feature>
<organism evidence="1 2">
    <name type="scientific">Acaulospora colombiana</name>
    <dbReference type="NCBI Taxonomy" id="27376"/>
    <lineage>
        <taxon>Eukaryota</taxon>
        <taxon>Fungi</taxon>
        <taxon>Fungi incertae sedis</taxon>
        <taxon>Mucoromycota</taxon>
        <taxon>Glomeromycotina</taxon>
        <taxon>Glomeromycetes</taxon>
        <taxon>Diversisporales</taxon>
        <taxon>Acaulosporaceae</taxon>
        <taxon>Acaulospora</taxon>
    </lineage>
</organism>
<evidence type="ECO:0000313" key="1">
    <source>
        <dbReference type="EMBL" id="CAG8772689.1"/>
    </source>
</evidence>
<evidence type="ECO:0000313" key="2">
    <source>
        <dbReference type="Proteomes" id="UP000789525"/>
    </source>
</evidence>
<accession>A0ACA9R120</accession>
<protein>
    <submittedName>
        <fullName evidence="1">17071_t:CDS:1</fullName>
    </submittedName>
</protein>
<dbReference type="Proteomes" id="UP000789525">
    <property type="component" value="Unassembled WGS sequence"/>
</dbReference>
<proteinExistence type="predicted"/>